<dbReference type="EMBL" id="FUYX01000001">
    <property type="protein sequence ID" value="SKB36256.1"/>
    <property type="molecule type" value="Genomic_DNA"/>
</dbReference>
<keyword evidence="4" id="KW-0012">Acyltransferase</keyword>
<dbReference type="GO" id="GO:0016020">
    <property type="term" value="C:membrane"/>
    <property type="evidence" value="ECO:0007669"/>
    <property type="project" value="TreeGrafter"/>
</dbReference>
<proteinExistence type="predicted"/>
<dbReference type="Pfam" id="PF01757">
    <property type="entry name" value="Acyl_transf_3"/>
    <property type="match status" value="1"/>
</dbReference>
<reference evidence="4 6" key="2">
    <citation type="submission" date="2017-02" db="EMBL/GenBank/DDBJ databases">
        <authorList>
            <person name="Peterson S.W."/>
        </authorList>
    </citation>
    <scope>NUCLEOTIDE SEQUENCE [LARGE SCALE GENOMIC DNA]</scope>
    <source>
        <strain evidence="4 6">DSM 9653</strain>
    </source>
</reference>
<evidence type="ECO:0000313" key="6">
    <source>
        <dbReference type="Proteomes" id="UP000190130"/>
    </source>
</evidence>
<feature type="transmembrane region" description="Helical" evidence="1">
    <location>
        <begin position="205"/>
        <end position="227"/>
    </location>
</feature>
<dbReference type="InterPro" id="IPR002656">
    <property type="entry name" value="Acyl_transf_3_dom"/>
</dbReference>
<accession>A0A0Q3KQI0</accession>
<dbReference type="PANTHER" id="PTHR23028:SF131">
    <property type="entry name" value="BLR2367 PROTEIN"/>
    <property type="match status" value="1"/>
</dbReference>
<feature type="transmembrane region" description="Helical" evidence="1">
    <location>
        <begin position="176"/>
        <end position="193"/>
    </location>
</feature>
<evidence type="ECO:0000313" key="5">
    <source>
        <dbReference type="Proteomes" id="UP000051562"/>
    </source>
</evidence>
<dbReference type="STRING" id="53254.SAMN05660750_00339"/>
<feature type="transmembrane region" description="Helical" evidence="1">
    <location>
        <begin position="264"/>
        <end position="282"/>
    </location>
</feature>
<dbReference type="Proteomes" id="UP000051562">
    <property type="component" value="Unassembled WGS sequence"/>
</dbReference>
<evidence type="ECO:0000256" key="1">
    <source>
        <dbReference type="SAM" id="Phobius"/>
    </source>
</evidence>
<feature type="transmembrane region" description="Helical" evidence="1">
    <location>
        <begin position="294"/>
        <end position="312"/>
    </location>
</feature>
<organism evidence="3 5">
    <name type="scientific">Bosea thiooxidans</name>
    <dbReference type="NCBI Taxonomy" id="53254"/>
    <lineage>
        <taxon>Bacteria</taxon>
        <taxon>Pseudomonadati</taxon>
        <taxon>Pseudomonadota</taxon>
        <taxon>Alphaproteobacteria</taxon>
        <taxon>Hyphomicrobiales</taxon>
        <taxon>Boseaceae</taxon>
        <taxon>Bosea</taxon>
    </lineage>
</organism>
<dbReference type="EMBL" id="LMAR01000009">
    <property type="protein sequence ID" value="KQK32011.1"/>
    <property type="molecule type" value="Genomic_DNA"/>
</dbReference>
<keyword evidence="1" id="KW-0812">Transmembrane</keyword>
<feature type="transmembrane region" description="Helical" evidence="1">
    <location>
        <begin position="351"/>
        <end position="375"/>
    </location>
</feature>
<dbReference type="GO" id="GO:0000271">
    <property type="term" value="P:polysaccharide biosynthetic process"/>
    <property type="evidence" value="ECO:0007669"/>
    <property type="project" value="TreeGrafter"/>
</dbReference>
<keyword evidence="1" id="KW-0472">Membrane</keyword>
<dbReference type="GO" id="GO:0016787">
    <property type="term" value="F:hydrolase activity"/>
    <property type="evidence" value="ECO:0007669"/>
    <property type="project" value="UniProtKB-KW"/>
</dbReference>
<dbReference type="GO" id="GO:0016747">
    <property type="term" value="F:acyltransferase activity, transferring groups other than amino-acyl groups"/>
    <property type="evidence" value="ECO:0007669"/>
    <property type="project" value="InterPro"/>
</dbReference>
<evidence type="ECO:0000313" key="4">
    <source>
        <dbReference type="EMBL" id="SKB36256.1"/>
    </source>
</evidence>
<keyword evidence="4" id="KW-0808">Transferase</keyword>
<feature type="transmembrane region" description="Helical" evidence="1">
    <location>
        <begin position="239"/>
        <end position="258"/>
    </location>
</feature>
<name>A0A0Q3KQI0_9HYPH</name>
<dbReference type="PANTHER" id="PTHR23028">
    <property type="entry name" value="ACETYLTRANSFERASE"/>
    <property type="match status" value="1"/>
</dbReference>
<keyword evidence="1" id="KW-1133">Transmembrane helix</keyword>
<dbReference type="RefSeq" id="WP_055726719.1">
    <property type="nucleotide sequence ID" value="NZ_FUYX01000001.1"/>
</dbReference>
<dbReference type="Proteomes" id="UP000190130">
    <property type="component" value="Unassembled WGS sequence"/>
</dbReference>
<dbReference type="AlphaFoldDB" id="A0A0Q3KQI0"/>
<evidence type="ECO:0000313" key="3">
    <source>
        <dbReference type="EMBL" id="KQK32011.1"/>
    </source>
</evidence>
<dbReference type="InterPro" id="IPR050879">
    <property type="entry name" value="Acyltransferase_3"/>
</dbReference>
<evidence type="ECO:0000259" key="2">
    <source>
        <dbReference type="Pfam" id="PF01757"/>
    </source>
</evidence>
<reference evidence="3 5" key="1">
    <citation type="submission" date="2015-10" db="EMBL/GenBank/DDBJ databases">
        <title>Draft genome of Bosea thiooxidans.</title>
        <authorList>
            <person name="Wang X."/>
        </authorList>
    </citation>
    <scope>NUCLEOTIDE SEQUENCE [LARGE SCALE GENOMIC DNA]</scope>
    <source>
        <strain evidence="3 5">CGMCC 9174</strain>
    </source>
</reference>
<feature type="transmembrane region" description="Helical" evidence="1">
    <location>
        <begin position="48"/>
        <end position="68"/>
    </location>
</feature>
<feature type="transmembrane region" description="Helical" evidence="1">
    <location>
        <begin position="153"/>
        <end position="171"/>
    </location>
</feature>
<sequence>MPRFDPARPAPVRFEALDSWRGICALMVAMMHFPASGPLSESALLRNAFLFVDYFFVLSGFVIAHGFAPRLSGGLDYARFVVTRFGRIYPLHAAVLLAFAAWEVARLLVPALRGAGPAPFGAGHTVPELLSSFALLDGLGLAGGLSWNGPSWSIAAEFWTYLLFGLAVVALGRRYWLALLPAILAGPAILYLRSPDYMNATWDYGFLRCLYGFSLGALVYVVAGPGLVAAHRRGPSRRLLWTAVECAALAAVAAFVALAGGNAAGIAAPFVFAAALLVFAREAGLVSHMLRRRAFLWLGALSYAIYMVHIFVQSRMINAATLVEKLTDLDLVGDFTMSGERFYGFGVQGPLVGTLALGAMVVAVVAVALLAHVAIERPCQRLSRRLAARLGEPRFEPSPQPVLATVPVRCDAPAFPRPHRS</sequence>
<feature type="domain" description="Acyltransferase 3" evidence="2">
    <location>
        <begin position="15"/>
        <end position="367"/>
    </location>
</feature>
<keyword evidence="4" id="KW-0378">Hydrolase</keyword>
<gene>
    <name evidence="3" type="ORF">ARD30_08435</name>
    <name evidence="4" type="ORF">SAMN05660750_00339</name>
</gene>
<protein>
    <submittedName>
        <fullName evidence="4">Peptidoglycan/LPS O-acetylase OafA/YrhL, contains acyltransferase and SGNH-hydrolase domains</fullName>
    </submittedName>
</protein>
<feature type="transmembrane region" description="Helical" evidence="1">
    <location>
        <begin position="88"/>
        <end position="109"/>
    </location>
</feature>
<keyword evidence="5" id="KW-1185">Reference proteome</keyword>